<keyword evidence="2" id="KW-0732">Signal</keyword>
<evidence type="ECO:0000313" key="4">
    <source>
        <dbReference type="Proteomes" id="UP000248257"/>
    </source>
</evidence>
<feature type="compositionally biased region" description="Basic and acidic residues" evidence="1">
    <location>
        <begin position="68"/>
        <end position="83"/>
    </location>
</feature>
<dbReference type="PROSITE" id="PS51257">
    <property type="entry name" value="PROKAR_LIPOPROTEIN"/>
    <property type="match status" value="1"/>
</dbReference>
<evidence type="ECO:0000313" key="3">
    <source>
        <dbReference type="EMBL" id="PYD56407.1"/>
    </source>
</evidence>
<reference evidence="3 4" key="1">
    <citation type="submission" date="2017-07" db="EMBL/GenBank/DDBJ databases">
        <title>A draft genome sequence of Komagataeibacter xylinus LMG 1515.</title>
        <authorList>
            <person name="Skraban J."/>
            <person name="Cleenwerck I."/>
            <person name="Vandamme P."/>
            <person name="Trcek J."/>
        </authorList>
    </citation>
    <scope>NUCLEOTIDE SEQUENCE [LARGE SCALE GENOMIC DNA]</scope>
    <source>
        <strain evidence="3 4">LMG 1515</strain>
    </source>
</reference>
<feature type="region of interest" description="Disordered" evidence="1">
    <location>
        <begin position="22"/>
        <end position="42"/>
    </location>
</feature>
<accession>A0A318Q0L6</accession>
<gene>
    <name evidence="3" type="ORF">CFR75_11365</name>
</gene>
<dbReference type="EMBL" id="NKUC01000024">
    <property type="protein sequence ID" value="PYD56407.1"/>
    <property type="molecule type" value="Genomic_DNA"/>
</dbReference>
<evidence type="ECO:0008006" key="5">
    <source>
        <dbReference type="Google" id="ProtNLM"/>
    </source>
</evidence>
<feature type="region of interest" description="Disordered" evidence="1">
    <location>
        <begin position="60"/>
        <end position="102"/>
    </location>
</feature>
<name>A0A318Q0L6_KOMXY</name>
<organism evidence="3 4">
    <name type="scientific">Komagataeibacter xylinus</name>
    <name type="common">Gluconacetobacter xylinus</name>
    <dbReference type="NCBI Taxonomy" id="28448"/>
    <lineage>
        <taxon>Bacteria</taxon>
        <taxon>Pseudomonadati</taxon>
        <taxon>Pseudomonadota</taxon>
        <taxon>Alphaproteobacteria</taxon>
        <taxon>Acetobacterales</taxon>
        <taxon>Acetobacteraceae</taxon>
        <taxon>Komagataeibacter</taxon>
    </lineage>
</organism>
<proteinExistence type="predicted"/>
<evidence type="ECO:0000256" key="2">
    <source>
        <dbReference type="SAM" id="SignalP"/>
    </source>
</evidence>
<sequence length="102" mass="10682">MKHSFFLPLALSLGLSACSSGNVSSAAHVHGPQAPPTKQARYDPNAAYGSARAVWTPPTYNRAGTIVRPDDPRTTQGREDYEHASWATGAEGGDASAPPGTF</sequence>
<evidence type="ECO:0000256" key="1">
    <source>
        <dbReference type="SAM" id="MobiDB-lite"/>
    </source>
</evidence>
<dbReference type="Proteomes" id="UP000248257">
    <property type="component" value="Unassembled WGS sequence"/>
</dbReference>
<comment type="caution">
    <text evidence="3">The sequence shown here is derived from an EMBL/GenBank/DDBJ whole genome shotgun (WGS) entry which is preliminary data.</text>
</comment>
<keyword evidence="4" id="KW-1185">Reference proteome</keyword>
<protein>
    <recommendedName>
        <fullName evidence="5">Septal ring lytic transglycosylase RlpA family lipoprotein</fullName>
    </recommendedName>
</protein>
<dbReference type="AlphaFoldDB" id="A0A318Q0L6"/>
<dbReference type="OrthoDB" id="7219630at2"/>
<feature type="signal peptide" evidence="2">
    <location>
        <begin position="1"/>
        <end position="26"/>
    </location>
</feature>
<feature type="chain" id="PRO_5016282933" description="Septal ring lytic transglycosylase RlpA family lipoprotein" evidence="2">
    <location>
        <begin position="27"/>
        <end position="102"/>
    </location>
</feature>